<name>A0ABT5ZLR2_9ACTN</name>
<reference evidence="2 3" key="1">
    <citation type="submission" date="2023-03" db="EMBL/GenBank/DDBJ databases">
        <title>Draft genome sequence of Streptomyces sp. RB6PN23 isolated from peat swamp forest in Thailand.</title>
        <authorList>
            <person name="Klaysubun C."/>
            <person name="Duangmal K."/>
        </authorList>
    </citation>
    <scope>NUCLEOTIDE SEQUENCE [LARGE SCALE GENOMIC DNA]</scope>
    <source>
        <strain evidence="2 3">RB6PN23</strain>
    </source>
</reference>
<evidence type="ECO:0000313" key="3">
    <source>
        <dbReference type="Proteomes" id="UP001216579"/>
    </source>
</evidence>
<evidence type="ECO:0000256" key="1">
    <source>
        <dbReference type="SAM" id="SignalP"/>
    </source>
</evidence>
<proteinExistence type="predicted"/>
<evidence type="ECO:0000313" key="2">
    <source>
        <dbReference type="EMBL" id="MDF3289928.1"/>
    </source>
</evidence>
<keyword evidence="1" id="KW-0732">Signal</keyword>
<accession>A0ABT5ZLR2</accession>
<protein>
    <submittedName>
        <fullName evidence="2">Uncharacterized protein</fullName>
    </submittedName>
</protein>
<organism evidence="2 3">
    <name type="scientific">Streptomyces silvisoli</name>
    <dbReference type="NCBI Taxonomy" id="3034235"/>
    <lineage>
        <taxon>Bacteria</taxon>
        <taxon>Bacillati</taxon>
        <taxon>Actinomycetota</taxon>
        <taxon>Actinomycetes</taxon>
        <taxon>Kitasatosporales</taxon>
        <taxon>Streptomycetaceae</taxon>
        <taxon>Streptomyces</taxon>
    </lineage>
</organism>
<feature type="chain" id="PRO_5045643706" evidence="1">
    <location>
        <begin position="28"/>
        <end position="303"/>
    </location>
</feature>
<sequence>MGIEPLRRGARAAAVTAVALAATVAGAHPVGARPQLRHHGIDVRISRSGIRAPRHHQCGNVTFQAHTSDRRGRQLQLFRPKRGVRPRRVLEDLVNAVSSDPRTAAAGIHAVRGDAEPLGGAFVTRGVPVEFTESITAGWVYLLDLTAFRRHPGPDAEVEALRLHGPCRYGQLRRTPTGRVLAVDTDAGPRFRPQDVDNAHGTFLVRNISTEIHEMQIQRVRYGTTDAELARYFNALAHGPVSGRSPFTGEPSGLGAIAPGRTVLVHPRHLRRGTYALLCFVPDDGGGAPHAFLGMHRVVRLRD</sequence>
<dbReference type="Proteomes" id="UP001216579">
    <property type="component" value="Unassembled WGS sequence"/>
</dbReference>
<comment type="caution">
    <text evidence="2">The sequence shown here is derived from an EMBL/GenBank/DDBJ whole genome shotgun (WGS) entry which is preliminary data.</text>
</comment>
<dbReference type="RefSeq" id="WP_276093426.1">
    <property type="nucleotide sequence ID" value="NZ_JARJBC010000006.1"/>
</dbReference>
<gene>
    <name evidence="2" type="ORF">P3G67_11890</name>
</gene>
<keyword evidence="3" id="KW-1185">Reference proteome</keyword>
<dbReference type="EMBL" id="JARJBC010000006">
    <property type="protein sequence ID" value="MDF3289928.1"/>
    <property type="molecule type" value="Genomic_DNA"/>
</dbReference>
<feature type="signal peptide" evidence="1">
    <location>
        <begin position="1"/>
        <end position="27"/>
    </location>
</feature>